<keyword evidence="5 12" id="KW-0686">Riboflavin biosynthesis</keyword>
<keyword evidence="8" id="KW-0318">Glutathionylation</keyword>
<dbReference type="VEuPathDB" id="FungiDB:SCODWIG_03637"/>
<proteinExistence type="inferred from homology"/>
<evidence type="ECO:0000256" key="10">
    <source>
        <dbReference type="ARBA" id="ARBA00023239"/>
    </source>
</evidence>
<comment type="cofactor">
    <cofactor evidence="12">
        <name>Mg(2+)</name>
        <dbReference type="ChEBI" id="CHEBI:18420"/>
    </cofactor>
    <cofactor evidence="12">
        <name>Mn(2+)</name>
        <dbReference type="ChEBI" id="CHEBI:29035"/>
    </cofactor>
    <text evidence="12">Binds 2 divalent metal cations per subunit. Magnesium or manganese.</text>
</comment>
<dbReference type="SUPFAM" id="SSF55821">
    <property type="entry name" value="YrdC/RibB"/>
    <property type="match status" value="1"/>
</dbReference>
<dbReference type="Pfam" id="PF00926">
    <property type="entry name" value="DHBP_synthase"/>
    <property type="match status" value="1"/>
</dbReference>
<name>A0A376BB71_9ASCO</name>
<dbReference type="PANTHER" id="PTHR21327:SF18">
    <property type="entry name" value="3,4-DIHYDROXY-2-BUTANONE 4-PHOSPHATE SYNTHASE"/>
    <property type="match status" value="1"/>
</dbReference>
<evidence type="ECO:0000256" key="5">
    <source>
        <dbReference type="ARBA" id="ARBA00022619"/>
    </source>
</evidence>
<evidence type="ECO:0000256" key="9">
    <source>
        <dbReference type="ARBA" id="ARBA00023211"/>
    </source>
</evidence>
<keyword evidence="7 12" id="KW-0460">Magnesium</keyword>
<evidence type="ECO:0000256" key="1">
    <source>
        <dbReference type="ARBA" id="ARBA00004904"/>
    </source>
</evidence>
<protein>
    <recommendedName>
        <fullName evidence="4 12">3,4-dihydroxy-2-butanone 4-phosphate synthase</fullName>
        <shortName evidence="12">DHBP synthase</shortName>
        <ecNumber evidence="3 12">4.1.99.12</ecNumber>
    </recommendedName>
</protein>
<gene>
    <name evidence="13" type="ORF">SCODWIG_03637</name>
</gene>
<dbReference type="InterPro" id="IPR017945">
    <property type="entry name" value="DHBP_synth_RibB-like_a/b_dom"/>
</dbReference>
<reference evidence="14" key="1">
    <citation type="submission" date="2018-06" db="EMBL/GenBank/DDBJ databases">
        <authorList>
            <person name="Guldener U."/>
        </authorList>
    </citation>
    <scope>NUCLEOTIDE SEQUENCE [LARGE SCALE GENOMIC DNA]</scope>
    <source>
        <strain evidence="14">UTAD17</strain>
    </source>
</reference>
<evidence type="ECO:0000256" key="12">
    <source>
        <dbReference type="RuleBase" id="RU003843"/>
    </source>
</evidence>
<keyword evidence="9 12" id="KW-0464">Manganese</keyword>
<dbReference type="GO" id="GO:0005829">
    <property type="term" value="C:cytosol"/>
    <property type="evidence" value="ECO:0007669"/>
    <property type="project" value="TreeGrafter"/>
</dbReference>
<dbReference type="UniPathway" id="UPA00275">
    <property type="reaction ID" value="UER00399"/>
</dbReference>
<dbReference type="OrthoDB" id="60371at2759"/>
<dbReference type="InterPro" id="IPR000422">
    <property type="entry name" value="DHBP_synthase_RibB"/>
</dbReference>
<evidence type="ECO:0000313" key="13">
    <source>
        <dbReference type="EMBL" id="SSD61876.1"/>
    </source>
</evidence>
<comment type="function">
    <text evidence="12">Catalyzes the conversion of D-ribulose 5-phosphate to formate and 3,4-dihydroxy-2-butanone 4-phosphate.</text>
</comment>
<dbReference type="PANTHER" id="PTHR21327">
    <property type="entry name" value="GTP CYCLOHYDROLASE II-RELATED"/>
    <property type="match status" value="1"/>
</dbReference>
<dbReference type="AlphaFoldDB" id="A0A376BB71"/>
<evidence type="ECO:0000256" key="4">
    <source>
        <dbReference type="ARBA" id="ARBA00018836"/>
    </source>
</evidence>
<evidence type="ECO:0000313" key="14">
    <source>
        <dbReference type="Proteomes" id="UP000262825"/>
    </source>
</evidence>
<organism evidence="13 14">
    <name type="scientific">Saccharomycodes ludwigii</name>
    <dbReference type="NCBI Taxonomy" id="36035"/>
    <lineage>
        <taxon>Eukaryota</taxon>
        <taxon>Fungi</taxon>
        <taxon>Dikarya</taxon>
        <taxon>Ascomycota</taxon>
        <taxon>Saccharomycotina</taxon>
        <taxon>Saccharomycetes</taxon>
        <taxon>Saccharomycodales</taxon>
        <taxon>Saccharomycodaceae</taxon>
        <taxon>Saccharomycodes</taxon>
    </lineage>
</organism>
<dbReference type="GO" id="GO:0005758">
    <property type="term" value="C:mitochondrial intermembrane space"/>
    <property type="evidence" value="ECO:0007669"/>
    <property type="project" value="TreeGrafter"/>
</dbReference>
<evidence type="ECO:0000256" key="8">
    <source>
        <dbReference type="ARBA" id="ARBA00023206"/>
    </source>
</evidence>
<evidence type="ECO:0000256" key="3">
    <source>
        <dbReference type="ARBA" id="ARBA00012153"/>
    </source>
</evidence>
<dbReference type="GO" id="GO:0008686">
    <property type="term" value="F:3,4-dihydroxy-2-butanone-4-phosphate synthase activity"/>
    <property type="evidence" value="ECO:0007669"/>
    <property type="project" value="UniProtKB-EC"/>
</dbReference>
<evidence type="ECO:0000256" key="2">
    <source>
        <dbReference type="ARBA" id="ARBA00011738"/>
    </source>
</evidence>
<dbReference type="GO" id="GO:0046872">
    <property type="term" value="F:metal ion binding"/>
    <property type="evidence" value="ECO:0007669"/>
    <property type="project" value="UniProtKB-KW"/>
</dbReference>
<accession>A0A376BB71</accession>
<dbReference type="EC" id="4.1.99.12" evidence="3 12"/>
<dbReference type="Gene3D" id="3.90.870.10">
    <property type="entry name" value="DHBP synthase"/>
    <property type="match status" value="1"/>
</dbReference>
<comment type="subunit">
    <text evidence="2 12">Homodimer.</text>
</comment>
<dbReference type="FunFam" id="3.90.870.10:FF:000002">
    <property type="entry name" value="3,4-dihydroxy-2-butanone 4-phosphate synthase"/>
    <property type="match status" value="1"/>
</dbReference>
<evidence type="ECO:0000256" key="6">
    <source>
        <dbReference type="ARBA" id="ARBA00022723"/>
    </source>
</evidence>
<keyword evidence="14" id="KW-1185">Reference proteome</keyword>
<evidence type="ECO:0000256" key="11">
    <source>
        <dbReference type="ARBA" id="ARBA00060730"/>
    </source>
</evidence>
<dbReference type="EMBL" id="UFAJ01000953">
    <property type="protein sequence ID" value="SSD61876.1"/>
    <property type="molecule type" value="Genomic_DNA"/>
</dbReference>
<evidence type="ECO:0000256" key="7">
    <source>
        <dbReference type="ARBA" id="ARBA00022842"/>
    </source>
</evidence>
<dbReference type="NCBIfam" id="TIGR00506">
    <property type="entry name" value="ribB"/>
    <property type="match status" value="1"/>
</dbReference>
<dbReference type="Proteomes" id="UP000262825">
    <property type="component" value="Unassembled WGS sequence"/>
</dbReference>
<comment type="similarity">
    <text evidence="11 12">Belongs to the DHBP synthase family.</text>
</comment>
<comment type="catalytic activity">
    <reaction evidence="12">
        <text>D-ribulose 5-phosphate = (2S)-2-hydroxy-3-oxobutyl phosphate + formate + H(+)</text>
        <dbReference type="Rhea" id="RHEA:18457"/>
        <dbReference type="ChEBI" id="CHEBI:15378"/>
        <dbReference type="ChEBI" id="CHEBI:15740"/>
        <dbReference type="ChEBI" id="CHEBI:58121"/>
        <dbReference type="ChEBI" id="CHEBI:58830"/>
        <dbReference type="EC" id="4.1.99.12"/>
    </reaction>
</comment>
<sequence>MSNTSTFISIEEAIKEFQQNNFLIVMDDETRENEGDLIIPAANITSQQMAFLVRYSSGYVCAPTTNKRANELDLPLMSTLQCQGVKDKKSTAYTMTCDYAYGTTTGISSADRSLTCRKLADLIGTTKPSDFIKPGHIVPLRAVDGGVLVRRGHTEAAVDLCKLAGLPPVGVIGELVKEDDGLMMRLDDCIEFGKKYNIKLINVQQLVEYIEKQ</sequence>
<keyword evidence="6 12" id="KW-0479">Metal-binding</keyword>
<comment type="pathway">
    <text evidence="1 12">Cofactor biosynthesis; riboflavin biosynthesis; 2-hydroxy-3-oxobutyl phosphate from D-ribulose 5-phosphate: step 1/1.</text>
</comment>
<dbReference type="GO" id="GO:0009231">
    <property type="term" value="P:riboflavin biosynthetic process"/>
    <property type="evidence" value="ECO:0007669"/>
    <property type="project" value="UniProtKB-UniPathway"/>
</dbReference>
<keyword evidence="10 12" id="KW-0456">Lyase</keyword>